<dbReference type="EMBL" id="JAVDSB010000004">
    <property type="protein sequence ID" value="MDR6551610.1"/>
    <property type="molecule type" value="Genomic_DNA"/>
</dbReference>
<feature type="domain" description="F5/8 type C" evidence="2">
    <location>
        <begin position="58"/>
        <end position="208"/>
    </location>
</feature>
<feature type="domain" description="F5/8 type C" evidence="2">
    <location>
        <begin position="243"/>
        <end position="394"/>
    </location>
</feature>
<dbReference type="InterPro" id="IPR017853">
    <property type="entry name" value="GH"/>
</dbReference>
<dbReference type="InterPro" id="IPR000421">
    <property type="entry name" value="FA58C"/>
</dbReference>
<dbReference type="RefSeq" id="WP_310499183.1">
    <property type="nucleotide sequence ID" value="NZ_JAVDSB010000004.1"/>
</dbReference>
<dbReference type="Pfam" id="PF00754">
    <property type="entry name" value="F5_F8_type_C"/>
    <property type="match status" value="2"/>
</dbReference>
<dbReference type="Proteomes" id="UP001267290">
    <property type="component" value="Unassembled WGS sequence"/>
</dbReference>
<keyword evidence="1" id="KW-0732">Signal</keyword>
<accession>A0ABU1NVW2</accession>
<name>A0ABU1NVW2_9BACL</name>
<dbReference type="InterPro" id="IPR008979">
    <property type="entry name" value="Galactose-bd-like_sf"/>
</dbReference>
<evidence type="ECO:0000313" key="3">
    <source>
        <dbReference type="EMBL" id="MDR6551610.1"/>
    </source>
</evidence>
<sequence>MRIWKRKGLHLCLCTILMCTMLITPSNTSTVIAAVPEKLLSENTLGSLFPLTTEIIHTGATYTWLTEGTHATDPAIISTDNSGAPDMSDGINGPDGNYSNNSTWDDNAVSTGTLIYDLQAVYKVSTVKVWADTATNSSMKKFEVLASIDGLTYNSVGVQENQNAANSGFASVALTIKPLVYARYVKVIMHKDTPVFNMRLGEVAVFGDALEQQALLSNNFLRASGPYNTSTPKLPTNATYQWVTEQPFVTQGDLITTDNESLNDGAGGIVDLIDGSSVEMTADTIVNSAWSSQGKFGTVIFNLNDMYQVGKIDVWTKADSSKYMDGYEVQVSTDGVNYTSLGYTANTNNRTANAMVNTISYGVSGRNAKFVKIIMHNANNSQQLTIGEIAIWGWKLYDNNPSQQNPMPEQVELRVDLKNYSTLYLDWSSYNHVINNTNKYAVYIENADFTTTTGLTPKTTLNTGWIGQVGKYVSYFALQPETTYYIAVTPFQASGVERKDVTTVKLTTPSVLGGEQVGDIFSINDAPFGSGNHYVNHGDPGEQNNLQSKLKLLREIGGVNKNRWSDHSNYTKKEYGKFGVNFHMFYHESSTVAADNTNGAWTFSTYNEPDNPSNFTTPTVAATSIMNNHNSMKAIDNRNLLVEPAIMGVDTGSLNWLDQLYNSDGQNGALVKTYFDVMDVHPYVKYSDTPVTGLDSGTPEKLISKIADLKGVMSSHGDAAKPIVFTELGWSTYTGGGGFLKLVDRTTQRNYLARAYMHAIAGGIKSVHWYGFQDFGETATQIEHNFGLIDWDAVPKPSYYGYYTMVRVLHDASYLGPVANLSNPYYGYKFWDENKNRYVTSLWDASWQTTSSTSHTATITTSDAGVTIVGIDGSHTYLAATTGSVNVPLTGAPIFIYSNHGVSVASVN</sequence>
<proteinExistence type="predicted"/>
<dbReference type="SUPFAM" id="SSF49785">
    <property type="entry name" value="Galactose-binding domain-like"/>
    <property type="match status" value="2"/>
</dbReference>
<organism evidence="3 4">
    <name type="scientific">Paenibacillus qinlingensis</name>
    <dbReference type="NCBI Taxonomy" id="1837343"/>
    <lineage>
        <taxon>Bacteria</taxon>
        <taxon>Bacillati</taxon>
        <taxon>Bacillota</taxon>
        <taxon>Bacilli</taxon>
        <taxon>Bacillales</taxon>
        <taxon>Paenibacillaceae</taxon>
        <taxon>Paenibacillus</taxon>
    </lineage>
</organism>
<dbReference type="PANTHER" id="PTHR12631:SF10">
    <property type="entry name" value="BETA-XYLOSIDASE-LIKE PROTEIN-RELATED"/>
    <property type="match status" value="1"/>
</dbReference>
<keyword evidence="4" id="KW-1185">Reference proteome</keyword>
<feature type="signal peptide" evidence="1">
    <location>
        <begin position="1"/>
        <end position="28"/>
    </location>
</feature>
<protein>
    <recommendedName>
        <fullName evidence="2">F5/8 type C domain-containing protein</fullName>
    </recommendedName>
</protein>
<dbReference type="PANTHER" id="PTHR12631">
    <property type="entry name" value="ALPHA-L-IDURONIDASE"/>
    <property type="match status" value="1"/>
</dbReference>
<dbReference type="SUPFAM" id="SSF51445">
    <property type="entry name" value="(Trans)glycosidases"/>
    <property type="match status" value="1"/>
</dbReference>
<comment type="caution">
    <text evidence="3">The sequence shown here is derived from an EMBL/GenBank/DDBJ whole genome shotgun (WGS) entry which is preliminary data.</text>
</comment>
<gene>
    <name evidence="3" type="ORF">J2736_002799</name>
</gene>
<dbReference type="Gene3D" id="2.60.120.260">
    <property type="entry name" value="Galactose-binding domain-like"/>
    <property type="match status" value="2"/>
</dbReference>
<evidence type="ECO:0000259" key="2">
    <source>
        <dbReference type="PROSITE" id="PS50022"/>
    </source>
</evidence>
<dbReference type="Gene3D" id="3.20.20.80">
    <property type="entry name" value="Glycosidases"/>
    <property type="match status" value="1"/>
</dbReference>
<feature type="chain" id="PRO_5045881929" description="F5/8 type C domain-containing protein" evidence="1">
    <location>
        <begin position="29"/>
        <end position="908"/>
    </location>
</feature>
<dbReference type="InterPro" id="IPR051923">
    <property type="entry name" value="Glycosyl_Hydrolase_39"/>
</dbReference>
<dbReference type="PROSITE" id="PS50022">
    <property type="entry name" value="FA58C_3"/>
    <property type="match status" value="2"/>
</dbReference>
<reference evidence="3 4" key="1">
    <citation type="submission" date="2023-07" db="EMBL/GenBank/DDBJ databases">
        <title>Sorghum-associated microbial communities from plants grown in Nebraska, USA.</title>
        <authorList>
            <person name="Schachtman D."/>
        </authorList>
    </citation>
    <scope>NUCLEOTIDE SEQUENCE [LARGE SCALE GENOMIC DNA]</scope>
    <source>
        <strain evidence="3 4">CC258</strain>
    </source>
</reference>
<evidence type="ECO:0000256" key="1">
    <source>
        <dbReference type="SAM" id="SignalP"/>
    </source>
</evidence>
<evidence type="ECO:0000313" key="4">
    <source>
        <dbReference type="Proteomes" id="UP001267290"/>
    </source>
</evidence>